<evidence type="ECO:0000313" key="3">
    <source>
        <dbReference type="Proteomes" id="UP000799118"/>
    </source>
</evidence>
<dbReference type="Proteomes" id="UP000799118">
    <property type="component" value="Unassembled WGS sequence"/>
</dbReference>
<evidence type="ECO:0000313" key="2">
    <source>
        <dbReference type="EMBL" id="KAE9389203.1"/>
    </source>
</evidence>
<dbReference type="EMBL" id="ML769707">
    <property type="protein sequence ID" value="KAE9389203.1"/>
    <property type="molecule type" value="Genomic_DNA"/>
</dbReference>
<sequence length="112" mass="13540">MKKSISLPPGLRCKKTGGKDLRRKHRHMPKHIRFARRLKPRSRKPRVLTKLNLNLEVVEFTREWQVDEIPTVPNTPEREEKWPYNNRHLLRQPAYLDMEDWFKKDDNSDGLE</sequence>
<accession>A0A6A4GUX5</accession>
<proteinExistence type="predicted"/>
<feature type="region of interest" description="Disordered" evidence="1">
    <location>
        <begin position="1"/>
        <end position="27"/>
    </location>
</feature>
<feature type="compositionally biased region" description="Basic residues" evidence="1">
    <location>
        <begin position="12"/>
        <end position="27"/>
    </location>
</feature>
<organism evidence="2 3">
    <name type="scientific">Gymnopus androsaceus JB14</name>
    <dbReference type="NCBI Taxonomy" id="1447944"/>
    <lineage>
        <taxon>Eukaryota</taxon>
        <taxon>Fungi</taxon>
        <taxon>Dikarya</taxon>
        <taxon>Basidiomycota</taxon>
        <taxon>Agaricomycotina</taxon>
        <taxon>Agaricomycetes</taxon>
        <taxon>Agaricomycetidae</taxon>
        <taxon>Agaricales</taxon>
        <taxon>Marasmiineae</taxon>
        <taxon>Omphalotaceae</taxon>
        <taxon>Gymnopus</taxon>
    </lineage>
</organism>
<reference evidence="2" key="1">
    <citation type="journal article" date="2019" name="Environ. Microbiol.">
        <title>Fungal ecological strategies reflected in gene transcription - a case study of two litter decomposers.</title>
        <authorList>
            <person name="Barbi F."/>
            <person name="Kohler A."/>
            <person name="Barry K."/>
            <person name="Baskaran P."/>
            <person name="Daum C."/>
            <person name="Fauchery L."/>
            <person name="Ihrmark K."/>
            <person name="Kuo A."/>
            <person name="LaButti K."/>
            <person name="Lipzen A."/>
            <person name="Morin E."/>
            <person name="Grigoriev I.V."/>
            <person name="Henrissat B."/>
            <person name="Lindahl B."/>
            <person name="Martin F."/>
        </authorList>
    </citation>
    <scope>NUCLEOTIDE SEQUENCE</scope>
    <source>
        <strain evidence="2">JB14</strain>
    </source>
</reference>
<evidence type="ECO:0000256" key="1">
    <source>
        <dbReference type="SAM" id="MobiDB-lite"/>
    </source>
</evidence>
<name>A0A6A4GUX5_9AGAR</name>
<dbReference type="AlphaFoldDB" id="A0A6A4GUX5"/>
<protein>
    <submittedName>
        <fullName evidence="2">Uncharacterized protein</fullName>
    </submittedName>
</protein>
<keyword evidence="3" id="KW-1185">Reference proteome</keyword>
<gene>
    <name evidence="2" type="ORF">BT96DRAFT_947036</name>
</gene>